<name>A0A151B2N1_9CLOT</name>
<dbReference type="SUPFAM" id="SSF52833">
    <property type="entry name" value="Thioredoxin-like"/>
    <property type="match status" value="1"/>
</dbReference>
<dbReference type="OrthoDB" id="9809733at2"/>
<dbReference type="InterPro" id="IPR050553">
    <property type="entry name" value="Thioredoxin_ResA/DsbE_sf"/>
</dbReference>
<evidence type="ECO:0000259" key="1">
    <source>
        <dbReference type="PROSITE" id="PS51352"/>
    </source>
</evidence>
<dbReference type="RefSeq" id="WP_066825912.1">
    <property type="nucleotide sequence ID" value="NZ_LTBA01000023.1"/>
</dbReference>
<dbReference type="CDD" id="cd02966">
    <property type="entry name" value="TlpA_like_family"/>
    <property type="match status" value="1"/>
</dbReference>
<organism evidence="2 3">
    <name type="scientific">Clostridium tepidiprofundi DSM 19306</name>
    <dbReference type="NCBI Taxonomy" id="1121338"/>
    <lineage>
        <taxon>Bacteria</taxon>
        <taxon>Bacillati</taxon>
        <taxon>Bacillota</taxon>
        <taxon>Clostridia</taxon>
        <taxon>Eubacteriales</taxon>
        <taxon>Clostridiaceae</taxon>
        <taxon>Clostridium</taxon>
    </lineage>
</organism>
<dbReference type="Pfam" id="PF00578">
    <property type="entry name" value="AhpC-TSA"/>
    <property type="match status" value="1"/>
</dbReference>
<dbReference type="GO" id="GO:0016491">
    <property type="term" value="F:oxidoreductase activity"/>
    <property type="evidence" value="ECO:0007669"/>
    <property type="project" value="InterPro"/>
</dbReference>
<reference evidence="2 3" key="1">
    <citation type="submission" date="2016-02" db="EMBL/GenBank/DDBJ databases">
        <title>Genome sequence of Clostridium tepidiprofundi DSM 19306.</title>
        <authorList>
            <person name="Poehlein A."/>
            <person name="Daniel R."/>
        </authorList>
    </citation>
    <scope>NUCLEOTIDE SEQUENCE [LARGE SCALE GENOMIC DNA]</scope>
    <source>
        <strain evidence="2 3">DSM 19306</strain>
    </source>
</reference>
<evidence type="ECO:0000313" key="3">
    <source>
        <dbReference type="Proteomes" id="UP000075531"/>
    </source>
</evidence>
<gene>
    <name evidence="2" type="primary">resA</name>
    <name evidence="2" type="ORF">CLTEP_19030</name>
</gene>
<keyword evidence="3" id="KW-1185">Reference proteome</keyword>
<comment type="caution">
    <text evidence="2">The sequence shown here is derived from an EMBL/GenBank/DDBJ whole genome shotgun (WGS) entry which is preliminary data.</text>
</comment>
<dbReference type="GO" id="GO:0016209">
    <property type="term" value="F:antioxidant activity"/>
    <property type="evidence" value="ECO:0007669"/>
    <property type="project" value="InterPro"/>
</dbReference>
<dbReference type="Gene3D" id="3.40.30.10">
    <property type="entry name" value="Glutaredoxin"/>
    <property type="match status" value="1"/>
</dbReference>
<sequence length="362" mass="42228">MKNKFLTLLILLTICISIVGCNKSENNKKITQNNPKNTKETAHTHFKFEEYGLEYDLPKTWIKYKDKKQLDIDIYDNTESKEYLIAQIKYGFLSAKDINKLMKLGKNAKTQEAQMKFLLEYENSIKKICSIVVFDKNKENINQREELFSKYDNHEQLKTNENLEYYILYNKKYDLSGLSENDKKEYKEICESINDLKKSIKISKPITQKEKFDKYKTVSFKTKTTDGKEIDSSIFKNYKLTMINMWETSCGPCIKELPDIQKLYDEVKKENINIIGIVMDLYIDKDSENLKLAKKILNENGVKYTNIIPNKELIDGLLKDIIGAPTTIFVDNKGNIVGQTIVGSRSKENYLEEINKILKNLK</sequence>
<proteinExistence type="predicted"/>
<dbReference type="AlphaFoldDB" id="A0A151B2N1"/>
<dbReference type="Proteomes" id="UP000075531">
    <property type="component" value="Unassembled WGS sequence"/>
</dbReference>
<dbReference type="InterPro" id="IPR013766">
    <property type="entry name" value="Thioredoxin_domain"/>
</dbReference>
<evidence type="ECO:0000313" key="2">
    <source>
        <dbReference type="EMBL" id="KYH34189.1"/>
    </source>
</evidence>
<dbReference type="EMBL" id="LTBA01000023">
    <property type="protein sequence ID" value="KYH34189.1"/>
    <property type="molecule type" value="Genomic_DNA"/>
</dbReference>
<accession>A0A151B2N1</accession>
<protein>
    <submittedName>
        <fullName evidence="2">Thiol-disulfide oxidoreductase ResA</fullName>
    </submittedName>
</protein>
<dbReference type="STRING" id="1121338.CLTEP_19030"/>
<dbReference type="PANTHER" id="PTHR42852:SF13">
    <property type="entry name" value="PROTEIN DIPZ"/>
    <property type="match status" value="1"/>
</dbReference>
<dbReference type="InterPro" id="IPR036249">
    <property type="entry name" value="Thioredoxin-like_sf"/>
</dbReference>
<dbReference type="InterPro" id="IPR000866">
    <property type="entry name" value="AhpC/TSA"/>
</dbReference>
<dbReference type="PROSITE" id="PS51257">
    <property type="entry name" value="PROKAR_LIPOPROTEIN"/>
    <property type="match status" value="1"/>
</dbReference>
<dbReference type="PANTHER" id="PTHR42852">
    <property type="entry name" value="THIOL:DISULFIDE INTERCHANGE PROTEIN DSBE"/>
    <property type="match status" value="1"/>
</dbReference>
<dbReference type="PATRIC" id="fig|1121338.3.peg.1955"/>
<dbReference type="PROSITE" id="PS51352">
    <property type="entry name" value="THIOREDOXIN_2"/>
    <property type="match status" value="1"/>
</dbReference>
<feature type="domain" description="Thioredoxin" evidence="1">
    <location>
        <begin position="211"/>
        <end position="359"/>
    </location>
</feature>